<accession>A0A399NA33</accession>
<dbReference type="Proteomes" id="UP000266298">
    <property type="component" value="Unassembled WGS sequence"/>
</dbReference>
<dbReference type="AlphaFoldDB" id="A0A399NA33"/>
<gene>
    <name evidence="1" type="ORF">DZF96_17255</name>
</gene>
<proteinExistence type="predicted"/>
<evidence type="ECO:0000313" key="1">
    <source>
        <dbReference type="EMBL" id="RII90487.1"/>
    </source>
</evidence>
<name>A0A399NA33_9MICO</name>
<sequence>ATPTGSAVSEIEDVGGVAGDGSERMLAYAGEYDDRDARAELVTGSWGAVPSGDGELEAALPEAAASALGLGIGSTLEVAARGDATATVRVVGLYRAVDPGGAAWLDDPLQGRGDDAAFPEPDVSFADFVHAIGPLIVADGALDAADVRVETLDLRTQPTFDRVTVAGLDPLVARLGDADAGITRAAGDVGQSVAYSSGVAEAVAGASAALTVTRATVAVAGL</sequence>
<evidence type="ECO:0000313" key="2">
    <source>
        <dbReference type="Proteomes" id="UP000266298"/>
    </source>
</evidence>
<evidence type="ECO:0008006" key="3">
    <source>
        <dbReference type="Google" id="ProtNLM"/>
    </source>
</evidence>
<organism evidence="1 2">
    <name type="scientific">Clavibacter michiganensis</name>
    <dbReference type="NCBI Taxonomy" id="28447"/>
    <lineage>
        <taxon>Bacteria</taxon>
        <taxon>Bacillati</taxon>
        <taxon>Actinomycetota</taxon>
        <taxon>Actinomycetes</taxon>
        <taxon>Micrococcales</taxon>
        <taxon>Microbacteriaceae</taxon>
        <taxon>Clavibacter</taxon>
    </lineage>
</organism>
<feature type="non-terminal residue" evidence="1">
    <location>
        <position position="1"/>
    </location>
</feature>
<comment type="caution">
    <text evidence="1">The sequence shown here is derived from an EMBL/GenBank/DDBJ whole genome shotgun (WGS) entry which is preliminary data.</text>
</comment>
<reference evidence="1 2" key="1">
    <citation type="submission" date="2018-08" db="EMBL/GenBank/DDBJ databases">
        <title>Genome Sequence of Clavibacter michiganensis Subspecies type strains, and the Atypical Peach-Colored Strains Isolated from Tomato.</title>
        <authorList>
            <person name="Osdaghi E."/>
            <person name="Portier P."/>
            <person name="Briand M."/>
            <person name="Jacques M.-A."/>
        </authorList>
    </citation>
    <scope>NUCLEOTIDE SEQUENCE [LARGE SCALE GENOMIC DNA]</scope>
    <source>
        <strain evidence="1 2">CFBP 7493</strain>
    </source>
</reference>
<protein>
    <recommendedName>
        <fullName evidence="3">ABC transporter permease</fullName>
    </recommendedName>
</protein>
<feature type="non-terminal residue" evidence="1">
    <location>
        <position position="222"/>
    </location>
</feature>
<dbReference type="EMBL" id="QWEC01000616">
    <property type="protein sequence ID" value="RII90487.1"/>
    <property type="molecule type" value="Genomic_DNA"/>
</dbReference>